<evidence type="ECO:0000313" key="5">
    <source>
        <dbReference type="RefSeq" id="XP_051861585.1"/>
    </source>
</evidence>
<dbReference type="PANTHER" id="PTHR19143:SF327">
    <property type="entry name" value="FI21813P1-RELATED"/>
    <property type="match status" value="1"/>
</dbReference>
<gene>
    <name evidence="5" type="primary">LOC117566605</name>
</gene>
<feature type="signal peptide" evidence="2">
    <location>
        <begin position="1"/>
        <end position="24"/>
    </location>
</feature>
<protein>
    <submittedName>
        <fullName evidence="5">Fibrinogen-like protein 1 isoform X1</fullName>
    </submittedName>
</protein>
<accession>A0A9C6SYH7</accession>
<feature type="domain" description="Fibrinogen C-terminal" evidence="3">
    <location>
        <begin position="251"/>
        <end position="454"/>
    </location>
</feature>
<organism evidence="4 5">
    <name type="scientific">Drosophila albomicans</name>
    <name type="common">Fruit fly</name>
    <dbReference type="NCBI Taxonomy" id="7291"/>
    <lineage>
        <taxon>Eukaryota</taxon>
        <taxon>Metazoa</taxon>
        <taxon>Ecdysozoa</taxon>
        <taxon>Arthropoda</taxon>
        <taxon>Hexapoda</taxon>
        <taxon>Insecta</taxon>
        <taxon>Pterygota</taxon>
        <taxon>Neoptera</taxon>
        <taxon>Endopterygota</taxon>
        <taxon>Diptera</taxon>
        <taxon>Brachycera</taxon>
        <taxon>Muscomorpha</taxon>
        <taxon>Ephydroidea</taxon>
        <taxon>Drosophilidae</taxon>
        <taxon>Drosophila</taxon>
    </lineage>
</organism>
<evidence type="ECO:0000313" key="4">
    <source>
        <dbReference type="Proteomes" id="UP000515160"/>
    </source>
</evidence>
<feature type="chain" id="PRO_5038629088" evidence="2">
    <location>
        <begin position="25"/>
        <end position="458"/>
    </location>
</feature>
<sequence length="458" mass="53560">MGRTKIYVVLLMILELFLVGTTKGEETCEHDRQMEELCRSHTYKSVKPLLDYFRQVRNELDQSEMKEKQISEINCDLMNKYHEIVRIHEKQISEINSDLMNKYHEIVRIHEKLMKEAFQLDEYKNKILRKENDLQLCQSKVDKLESEVNSQKITINKLTLHANFLASYDKCKEELSDESDNLEICEDQLKKLNSSIIEKDKKISRHSVTIQNLTEHQNTVELKLESSQTKLIKKDKDIEICHAEITKLNRTSHLNIPSSCLPFGEHSGVHEIKVSGIGFFDVLCDSQVAGPGWIVIQQRIGGKENFTRDWATYRKGFGSLDSDFFLGLEKMYRLTSLQQYELYIHLVVLNGSIFYARYDDFKISDEDHGYALSLGKFKGNIRDAMRSTENKKFTTFDRDNDSADNNCAVVYDSGWWYNNCYNCNLNALYGMYLNWWTEIRNLLKEAKMLIRPKAEINN</sequence>
<dbReference type="CDD" id="cd00087">
    <property type="entry name" value="FReD"/>
    <property type="match status" value="1"/>
</dbReference>
<proteinExistence type="predicted"/>
<dbReference type="PANTHER" id="PTHR19143">
    <property type="entry name" value="FIBRINOGEN/TENASCIN/ANGIOPOEITIN"/>
    <property type="match status" value="1"/>
</dbReference>
<dbReference type="SMART" id="SM00186">
    <property type="entry name" value="FBG"/>
    <property type="match status" value="1"/>
</dbReference>
<feature type="coiled-coil region" evidence="1">
    <location>
        <begin position="120"/>
        <end position="195"/>
    </location>
</feature>
<dbReference type="Proteomes" id="UP000515160">
    <property type="component" value="Chromosome 3"/>
</dbReference>
<evidence type="ECO:0000256" key="2">
    <source>
        <dbReference type="SAM" id="SignalP"/>
    </source>
</evidence>
<evidence type="ECO:0000256" key="1">
    <source>
        <dbReference type="SAM" id="Coils"/>
    </source>
</evidence>
<dbReference type="PROSITE" id="PS51406">
    <property type="entry name" value="FIBRINOGEN_C_2"/>
    <property type="match status" value="1"/>
</dbReference>
<keyword evidence="4" id="KW-1185">Reference proteome</keyword>
<dbReference type="GO" id="GO:0005615">
    <property type="term" value="C:extracellular space"/>
    <property type="evidence" value="ECO:0007669"/>
    <property type="project" value="TreeGrafter"/>
</dbReference>
<dbReference type="InterPro" id="IPR036056">
    <property type="entry name" value="Fibrinogen-like_C"/>
</dbReference>
<keyword evidence="1" id="KW-0175">Coiled coil</keyword>
<dbReference type="SUPFAM" id="SSF56496">
    <property type="entry name" value="Fibrinogen C-terminal domain-like"/>
    <property type="match status" value="1"/>
</dbReference>
<dbReference type="Gene3D" id="3.90.215.10">
    <property type="entry name" value="Gamma Fibrinogen, chain A, domain 1"/>
    <property type="match status" value="1"/>
</dbReference>
<dbReference type="OrthoDB" id="6145874at2759"/>
<dbReference type="InterPro" id="IPR050373">
    <property type="entry name" value="Fibrinogen_C-term_domain"/>
</dbReference>
<evidence type="ECO:0000259" key="3">
    <source>
        <dbReference type="PROSITE" id="PS51406"/>
    </source>
</evidence>
<dbReference type="AlphaFoldDB" id="A0A9C6SYH7"/>
<reference evidence="5" key="1">
    <citation type="submission" date="2025-08" db="UniProtKB">
        <authorList>
            <consortium name="RefSeq"/>
        </authorList>
    </citation>
    <scope>IDENTIFICATION</scope>
    <source>
        <strain evidence="5">15112-1751.03</strain>
        <tissue evidence="5">Whole Adult</tissue>
    </source>
</reference>
<keyword evidence="2" id="KW-0732">Signal</keyword>
<dbReference type="Pfam" id="PF00147">
    <property type="entry name" value="Fibrinogen_C"/>
    <property type="match status" value="1"/>
</dbReference>
<dbReference type="InterPro" id="IPR002181">
    <property type="entry name" value="Fibrinogen_a/b/g_C_dom"/>
</dbReference>
<name>A0A9C6SYH7_DROAB</name>
<dbReference type="GeneID" id="117566605"/>
<dbReference type="InterPro" id="IPR014716">
    <property type="entry name" value="Fibrinogen_a/b/g_C_1"/>
</dbReference>
<dbReference type="RefSeq" id="XP_051861585.1">
    <property type="nucleotide sequence ID" value="XM_052005625.1"/>
</dbReference>